<dbReference type="PANTHER" id="PTHR33744">
    <property type="entry name" value="CARBOHYDRATE DIACID REGULATOR"/>
    <property type="match status" value="1"/>
</dbReference>
<proteinExistence type="inferred from homology"/>
<organism evidence="3 4">
    <name type="scientific">Capillimicrobium parvum</name>
    <dbReference type="NCBI Taxonomy" id="2884022"/>
    <lineage>
        <taxon>Bacteria</taxon>
        <taxon>Bacillati</taxon>
        <taxon>Actinomycetota</taxon>
        <taxon>Thermoleophilia</taxon>
        <taxon>Solirubrobacterales</taxon>
        <taxon>Capillimicrobiaceae</taxon>
        <taxon>Capillimicrobium</taxon>
    </lineage>
</organism>
<dbReference type="Pfam" id="PF17853">
    <property type="entry name" value="GGDEF_2"/>
    <property type="match status" value="1"/>
</dbReference>
<dbReference type="Proteomes" id="UP001162834">
    <property type="component" value="Chromosome"/>
</dbReference>
<keyword evidence="4" id="KW-1185">Reference proteome</keyword>
<dbReference type="Pfam" id="PF13185">
    <property type="entry name" value="GAF_2"/>
    <property type="match status" value="1"/>
</dbReference>
<comment type="similarity">
    <text evidence="1">Belongs to the CdaR family.</text>
</comment>
<protein>
    <recommendedName>
        <fullName evidence="2">GAF domain-containing protein</fullName>
    </recommendedName>
</protein>
<dbReference type="Gene3D" id="3.30.450.40">
    <property type="match status" value="1"/>
</dbReference>
<gene>
    <name evidence="3" type="ORF">DSM104329_04795</name>
</gene>
<dbReference type="Pfam" id="PF13556">
    <property type="entry name" value="HTH_30"/>
    <property type="match status" value="1"/>
</dbReference>
<dbReference type="InterPro" id="IPR003018">
    <property type="entry name" value="GAF"/>
</dbReference>
<dbReference type="EMBL" id="CP087164">
    <property type="protein sequence ID" value="UGS38371.1"/>
    <property type="molecule type" value="Genomic_DNA"/>
</dbReference>
<reference evidence="3" key="1">
    <citation type="journal article" date="2022" name="Int. J. Syst. Evol. Microbiol.">
        <title>Pseudomonas aegrilactucae sp. nov. and Pseudomonas morbosilactucae sp. nov., pathogens causing bacterial rot of lettuce in Japan.</title>
        <authorList>
            <person name="Sawada H."/>
            <person name="Fujikawa T."/>
            <person name="Satou M."/>
        </authorList>
    </citation>
    <scope>NUCLEOTIDE SEQUENCE</scope>
    <source>
        <strain evidence="3">0166_1</strain>
    </source>
</reference>
<dbReference type="InterPro" id="IPR041522">
    <property type="entry name" value="CdaR_GGDEF"/>
</dbReference>
<dbReference type="InterPro" id="IPR051448">
    <property type="entry name" value="CdaR-like_regulators"/>
</dbReference>
<dbReference type="InterPro" id="IPR042070">
    <property type="entry name" value="PucR_C-HTH_sf"/>
</dbReference>
<dbReference type="InterPro" id="IPR029016">
    <property type="entry name" value="GAF-like_dom_sf"/>
</dbReference>
<dbReference type="Gene3D" id="1.10.10.2840">
    <property type="entry name" value="PucR C-terminal helix-turn-helix domain"/>
    <property type="match status" value="1"/>
</dbReference>
<name>A0A9E7C2E8_9ACTN</name>
<accession>A0A9E7C2E8</accession>
<dbReference type="SMART" id="SM00065">
    <property type="entry name" value="GAF"/>
    <property type="match status" value="1"/>
</dbReference>
<dbReference type="KEGG" id="sbae:DSM104329_04795"/>
<evidence type="ECO:0000259" key="2">
    <source>
        <dbReference type="SMART" id="SM00065"/>
    </source>
</evidence>
<dbReference type="AlphaFoldDB" id="A0A9E7C2E8"/>
<dbReference type="PANTHER" id="PTHR33744:SF1">
    <property type="entry name" value="DNA-BINDING TRANSCRIPTIONAL ACTIVATOR ADER"/>
    <property type="match status" value="1"/>
</dbReference>
<dbReference type="InterPro" id="IPR025736">
    <property type="entry name" value="PucR_C-HTH_dom"/>
</dbReference>
<evidence type="ECO:0000313" key="3">
    <source>
        <dbReference type="EMBL" id="UGS38371.1"/>
    </source>
</evidence>
<sequence length="569" mass="60171">MLLSSGPDRGRTATNAVELALRLPALTTAQSRSEVAQAAVEIARWATATEVSWCGLRDGDNLVVGGAEGIRNRDFAAAWRLPLGTGIGGRVAVDGRPVVVRDYARDPRRVSKMKTLIDLEGMRSSMCVPVIAGSRIFGVLYVAERELRSFESAEVDMVAAIGRAAGTAMSELERRAAVDVELYGLRGEVEELRATRDDLRAVADAALEAEEPGDRTGAALDLLAVRMAATVRLLDQHGVQRYATGPVTGEERLACPLVAGGFALGELEVTREEPFGPAAAGLLQDAARLVALELLRERAGLETELRLNSEFLDELLDRTAGVDADELGRRAALLGMDPSVPAIVISLGAHGGRGTSAEGPPPSLDERARRAVAAAAATRFPGALVCHRPDEVVVIAPVAGTGPAAVVDEVRGLLRETARGTAGGLAAGLGRVSSRLRDCSASYAEASTGRALAAARPDAGAVLGPSDLGLYAILAHEETRETLQSVVSSMLGPLLEADEKAQSEYVKTLSAFLANDRHFERTAQELHVHVNTLRYRLAKIQDISGVDLHEVNSRFLLELALRIHAGLAG</sequence>
<dbReference type="RefSeq" id="WP_259312393.1">
    <property type="nucleotide sequence ID" value="NZ_CP087164.1"/>
</dbReference>
<dbReference type="SUPFAM" id="SSF55781">
    <property type="entry name" value="GAF domain-like"/>
    <property type="match status" value="1"/>
</dbReference>
<feature type="domain" description="GAF" evidence="2">
    <location>
        <begin position="31"/>
        <end position="179"/>
    </location>
</feature>
<evidence type="ECO:0000256" key="1">
    <source>
        <dbReference type="ARBA" id="ARBA00006754"/>
    </source>
</evidence>
<evidence type="ECO:0000313" key="4">
    <source>
        <dbReference type="Proteomes" id="UP001162834"/>
    </source>
</evidence>